<evidence type="ECO:0000313" key="2">
    <source>
        <dbReference type="EMBL" id="GFH50845.1"/>
    </source>
</evidence>
<feature type="region of interest" description="Disordered" evidence="1">
    <location>
        <begin position="98"/>
        <end position="147"/>
    </location>
</feature>
<protein>
    <submittedName>
        <fullName evidence="2">Uncharacterized protein</fullName>
    </submittedName>
</protein>
<reference evidence="2 3" key="1">
    <citation type="journal article" date="2021" name="Sci. Rep.">
        <title>The genome of the diatom Chaetoceros tenuissimus carries an ancient integrated fragment of an extant virus.</title>
        <authorList>
            <person name="Hongo Y."/>
            <person name="Kimura K."/>
            <person name="Takaki Y."/>
            <person name="Yoshida Y."/>
            <person name="Baba S."/>
            <person name="Kobayashi G."/>
            <person name="Nagasaki K."/>
            <person name="Hano T."/>
            <person name="Tomaru Y."/>
        </authorList>
    </citation>
    <scope>NUCLEOTIDE SEQUENCE [LARGE SCALE GENOMIC DNA]</scope>
    <source>
        <strain evidence="2 3">NIES-3715</strain>
    </source>
</reference>
<dbReference type="AlphaFoldDB" id="A0AAD3CTL8"/>
<feature type="compositionally biased region" description="Polar residues" evidence="1">
    <location>
        <begin position="114"/>
        <end position="123"/>
    </location>
</feature>
<gene>
    <name evidence="2" type="ORF">CTEN210_07321</name>
</gene>
<feature type="compositionally biased region" description="Basic and acidic residues" evidence="1">
    <location>
        <begin position="102"/>
        <end position="113"/>
    </location>
</feature>
<sequence length="147" mass="16878">MADEKALLPLKKTSESIKQIKKTLTPFLKLLDKYYNQSSLDKRKEFDIQRIAEAEAAVALAMGTMRYMAFRLKGQERGKKKNDPLRMELDKMRKALVQVKSLRKEESTEKKSTSDAGNKQNSASKRKRIEHDDSSTDGLKKAKKEQN</sequence>
<evidence type="ECO:0000313" key="3">
    <source>
        <dbReference type="Proteomes" id="UP001054902"/>
    </source>
</evidence>
<organism evidence="2 3">
    <name type="scientific">Chaetoceros tenuissimus</name>
    <dbReference type="NCBI Taxonomy" id="426638"/>
    <lineage>
        <taxon>Eukaryota</taxon>
        <taxon>Sar</taxon>
        <taxon>Stramenopiles</taxon>
        <taxon>Ochrophyta</taxon>
        <taxon>Bacillariophyta</taxon>
        <taxon>Coscinodiscophyceae</taxon>
        <taxon>Chaetocerotophycidae</taxon>
        <taxon>Chaetocerotales</taxon>
        <taxon>Chaetocerotaceae</taxon>
        <taxon>Chaetoceros</taxon>
    </lineage>
</organism>
<name>A0AAD3CTL8_9STRA</name>
<comment type="caution">
    <text evidence="2">The sequence shown here is derived from an EMBL/GenBank/DDBJ whole genome shotgun (WGS) entry which is preliminary data.</text>
</comment>
<dbReference type="Proteomes" id="UP001054902">
    <property type="component" value="Unassembled WGS sequence"/>
</dbReference>
<proteinExistence type="predicted"/>
<dbReference type="EMBL" id="BLLK01000042">
    <property type="protein sequence ID" value="GFH50845.1"/>
    <property type="molecule type" value="Genomic_DNA"/>
</dbReference>
<evidence type="ECO:0000256" key="1">
    <source>
        <dbReference type="SAM" id="MobiDB-lite"/>
    </source>
</evidence>
<keyword evidence="3" id="KW-1185">Reference proteome</keyword>
<feature type="compositionally biased region" description="Basic and acidic residues" evidence="1">
    <location>
        <begin position="129"/>
        <end position="147"/>
    </location>
</feature>
<accession>A0AAD3CTL8</accession>